<gene>
    <name evidence="2" type="primary">FAAP100</name>
</gene>
<sequence length="947" mass="97130">MAGFAPRVQYLAGFRCPLGGLAAGKPRVLCHGAEIFVSTGSELVYVYDQDGRLLTAVYRFPGRVWHLELSTPRRALYALCAQKGIYCLSLDQASRSVSQGAGDDRDADEDDSEDSEDGEPPCPVSPVDPDACILPDATLCAFVVLDDMLITLAQGPAQWKVQLFGCPCPGEDARPPGQIGEVELSTSSPPAGSLGEPAAPHFLPVLCCASPPGCSGPRDRLRRSGGFVLERALFGLLFGVDASLLESPVVLCGLPDGQLCCVVLKTLVTSRLAPGDPKALVKILHHLEEPVVFIGALRTESPDMEDTHPDCLVALGHCGRVLAVRASWDEAGAVAPELQEYRLPGPVLCAACGGDGRVYHSTASGLCVVDLARGGAPPDPGQPDGGPGSLPSLLCPASLGVCSVVALSVLSEVPAGGTRLLALSARGRLMTCSLDLSSAVPCPPQGPVENTGQKIKELLSGIGTVSERVSSLKKAVDQRNQALACLNEAMNVSCVLLASREGPRPISCTVTTAWSRAQLRDVLTATCRVQNGSGFSLGRGWTWCVQVLTGSRASDPDPAGSATTYTIPVDRLGPGEQREVTLTLGPSDDGTLDLPVTVACALHYSLREVLGRALASSDSLEDPSLDGCPPDMLPEQEGICLPLSDHAVDMLQCLRFPGLASPPAQAPSLLGPTGDPVDTFLGACLGPRSEPAGPASLRAKFLPPSVATIKVSAALLKAALGAGQPGDGDPPGRSRAPAGCGDPSGEPLSGQPVPGTPCCRGASAEDGCGARCPELQPTRPPCPVSPPDPGQPRDTAAGGADAAGPAEHRRPSELVRHGRAAAAGVPAAAQPQPPPGVTPPPGGPSRCRDPVPDPGRRWVGGGAGGFGTGLLWGRGGVPGGGGVPSASFPGTEMVSVPCGPAWPETPHTAPFPPAAARWPRCTWLRWASPPWSTGAGPATSPAPGIGV</sequence>
<feature type="compositionally biased region" description="Basic and acidic residues" evidence="1">
    <location>
        <begin position="846"/>
        <end position="856"/>
    </location>
</feature>
<accession>A0A673UD25</accession>
<reference evidence="2 3" key="1">
    <citation type="submission" date="2019-05" db="EMBL/GenBank/DDBJ databases">
        <title>A Chromosome-scale Meerkat (S. suricatta) Genome Assembly.</title>
        <authorList>
            <person name="Dudchenko O."/>
            <person name="Lieberman Aiden E."/>
            <person name="Tung J."/>
            <person name="Barreiro L.B."/>
            <person name="Clutton-Brock T.H."/>
        </authorList>
    </citation>
    <scope>NUCLEOTIDE SEQUENCE [LARGE SCALE GENOMIC DNA]</scope>
</reference>
<dbReference type="InterPro" id="IPR029251">
    <property type="entry name" value="Faap100"/>
</dbReference>
<keyword evidence="3" id="KW-1185">Reference proteome</keyword>
<dbReference type="GO" id="GO:0005654">
    <property type="term" value="C:nucleoplasm"/>
    <property type="evidence" value="ECO:0007669"/>
    <property type="project" value="TreeGrafter"/>
</dbReference>
<proteinExistence type="predicted"/>
<feature type="compositionally biased region" description="Pro residues" evidence="1">
    <location>
        <begin position="778"/>
        <end position="790"/>
    </location>
</feature>
<evidence type="ECO:0000313" key="3">
    <source>
        <dbReference type="Proteomes" id="UP000472268"/>
    </source>
</evidence>
<evidence type="ECO:0000313" key="2">
    <source>
        <dbReference type="Ensembl" id="ENSSSUP00005023438.1"/>
    </source>
</evidence>
<feature type="region of interest" description="Disordered" evidence="1">
    <location>
        <begin position="98"/>
        <end position="126"/>
    </location>
</feature>
<feature type="compositionally biased region" description="Acidic residues" evidence="1">
    <location>
        <begin position="105"/>
        <end position="119"/>
    </location>
</feature>
<dbReference type="GO" id="GO:0043240">
    <property type="term" value="C:Fanconi anaemia nuclear complex"/>
    <property type="evidence" value="ECO:0007669"/>
    <property type="project" value="InterPro"/>
</dbReference>
<reference evidence="2" key="3">
    <citation type="submission" date="2025-09" db="UniProtKB">
        <authorList>
            <consortium name="Ensembl"/>
        </authorList>
    </citation>
    <scope>IDENTIFICATION</scope>
</reference>
<feature type="region of interest" description="Disordered" evidence="1">
    <location>
        <begin position="776"/>
        <end position="856"/>
    </location>
</feature>
<dbReference type="Ensembl" id="ENSSSUT00005026841.1">
    <property type="protein sequence ID" value="ENSSSUP00005023438.1"/>
    <property type="gene ID" value="ENSSSUG00005015288.1"/>
</dbReference>
<feature type="compositionally biased region" description="Pro residues" evidence="1">
    <location>
        <begin position="831"/>
        <end position="843"/>
    </location>
</feature>
<name>A0A673UD25_SURSU</name>
<dbReference type="PANTHER" id="PTHR14890">
    <property type="entry name" value="FANCONI ANEMIA CORE COMPLEX-ASSOCIATED PROTEIN 100"/>
    <property type="match status" value="1"/>
</dbReference>
<organism evidence="2 3">
    <name type="scientific">Suricata suricatta</name>
    <name type="common">Meerkat</name>
    <dbReference type="NCBI Taxonomy" id="37032"/>
    <lineage>
        <taxon>Eukaryota</taxon>
        <taxon>Metazoa</taxon>
        <taxon>Chordata</taxon>
        <taxon>Craniata</taxon>
        <taxon>Vertebrata</taxon>
        <taxon>Euteleostomi</taxon>
        <taxon>Mammalia</taxon>
        <taxon>Eutheria</taxon>
        <taxon>Laurasiatheria</taxon>
        <taxon>Carnivora</taxon>
        <taxon>Feliformia</taxon>
        <taxon>Herpestidae</taxon>
        <taxon>Suricata</taxon>
    </lineage>
</organism>
<dbReference type="AlphaFoldDB" id="A0A673UD25"/>
<evidence type="ECO:0000256" key="1">
    <source>
        <dbReference type="SAM" id="MobiDB-lite"/>
    </source>
</evidence>
<reference evidence="2" key="2">
    <citation type="submission" date="2025-08" db="UniProtKB">
        <authorList>
            <consortium name="Ensembl"/>
        </authorList>
    </citation>
    <scope>IDENTIFICATION</scope>
</reference>
<feature type="region of interest" description="Disordered" evidence="1">
    <location>
        <begin position="722"/>
        <end position="752"/>
    </location>
</feature>
<feature type="compositionally biased region" description="Basic and acidic residues" evidence="1">
    <location>
        <begin position="806"/>
        <end position="816"/>
    </location>
</feature>
<dbReference type="Pfam" id="PF15146">
    <property type="entry name" value="FANCAA"/>
    <property type="match status" value="1"/>
</dbReference>
<feature type="compositionally biased region" description="Low complexity" evidence="1">
    <location>
        <begin position="820"/>
        <end position="830"/>
    </location>
</feature>
<dbReference type="Proteomes" id="UP000472268">
    <property type="component" value="Chromosome 17"/>
</dbReference>
<protein>
    <submittedName>
        <fullName evidence="2">FA core complex associated protein 100</fullName>
    </submittedName>
</protein>
<dbReference type="PANTHER" id="PTHR14890:SF1">
    <property type="entry name" value="FANCONI ANEMIA CORE COMPLEX-ASSOCIATED PROTEIN 100"/>
    <property type="match status" value="1"/>
</dbReference>
<feature type="compositionally biased region" description="Low complexity" evidence="1">
    <location>
        <begin position="796"/>
        <end position="805"/>
    </location>
</feature>
<dbReference type="GO" id="GO:0036297">
    <property type="term" value="P:interstrand cross-link repair"/>
    <property type="evidence" value="ECO:0007669"/>
    <property type="project" value="InterPro"/>
</dbReference>